<dbReference type="RefSeq" id="WP_077322471.1">
    <property type="nucleotide sequence ID" value="NZ_CABEHT010000001.1"/>
</dbReference>
<feature type="binding site" evidence="12">
    <location>
        <position position="143"/>
    </location>
    <ligand>
        <name>Zn(2+)</name>
        <dbReference type="ChEBI" id="CHEBI:29105"/>
        <note>catalytic</note>
    </ligand>
</feature>
<dbReference type="NCBIfam" id="NF003425">
    <property type="entry name" value="PRK04897.1"/>
    <property type="match status" value="1"/>
</dbReference>
<keyword evidence="11 12" id="KW-0472">Membrane</keyword>
<dbReference type="InterPro" id="IPR050083">
    <property type="entry name" value="HtpX_protease"/>
</dbReference>
<keyword evidence="4 12" id="KW-0645">Protease</keyword>
<gene>
    <name evidence="12 14" type="primary">htpX</name>
    <name evidence="14" type="ORF">NCTC5386_01711</name>
</gene>
<keyword evidence="5 12" id="KW-0812">Transmembrane</keyword>
<feature type="binding site" evidence="12">
    <location>
        <position position="147"/>
    </location>
    <ligand>
        <name>Zn(2+)</name>
        <dbReference type="ChEBI" id="CHEBI:29105"/>
        <note>catalytic</note>
    </ligand>
</feature>
<organism evidence="14 15">
    <name type="scientific">Streptococcus pseudoporcinus</name>
    <dbReference type="NCBI Taxonomy" id="361101"/>
    <lineage>
        <taxon>Bacteria</taxon>
        <taxon>Bacillati</taxon>
        <taxon>Bacillota</taxon>
        <taxon>Bacilli</taxon>
        <taxon>Lactobacillales</taxon>
        <taxon>Streptococcaceae</taxon>
        <taxon>Streptococcus</taxon>
    </lineage>
</organism>
<evidence type="ECO:0000256" key="7">
    <source>
        <dbReference type="ARBA" id="ARBA00022801"/>
    </source>
</evidence>
<name>A0A4U9Y1D1_9STRE</name>
<feature type="transmembrane region" description="Helical" evidence="12">
    <location>
        <begin position="155"/>
        <end position="174"/>
    </location>
</feature>
<keyword evidence="10 12" id="KW-0482">Metalloprotease</keyword>
<evidence type="ECO:0000256" key="3">
    <source>
        <dbReference type="ARBA" id="ARBA00022475"/>
    </source>
</evidence>
<evidence type="ECO:0000313" key="15">
    <source>
        <dbReference type="Proteomes" id="UP000394068"/>
    </source>
</evidence>
<comment type="subcellular location">
    <subcellularLocation>
        <location evidence="1 12">Cell membrane</location>
        <topology evidence="1 12">Multi-pass membrane protein</topology>
    </subcellularLocation>
</comment>
<accession>A0A4U9Y1D1</accession>
<dbReference type="InterPro" id="IPR001915">
    <property type="entry name" value="Peptidase_M48"/>
</dbReference>
<keyword evidence="9 12" id="KW-1133">Transmembrane helix</keyword>
<comment type="cofactor">
    <cofactor evidence="12">
        <name>Zn(2+)</name>
        <dbReference type="ChEBI" id="CHEBI:29105"/>
    </cofactor>
    <text evidence="12">Binds 1 zinc ion per subunit.</text>
</comment>
<evidence type="ECO:0000256" key="8">
    <source>
        <dbReference type="ARBA" id="ARBA00022833"/>
    </source>
</evidence>
<comment type="similarity">
    <text evidence="2 12">Belongs to the peptidase M48B family.</text>
</comment>
<evidence type="ECO:0000256" key="12">
    <source>
        <dbReference type="HAMAP-Rule" id="MF_00188"/>
    </source>
</evidence>
<dbReference type="GO" id="GO:0004222">
    <property type="term" value="F:metalloendopeptidase activity"/>
    <property type="evidence" value="ECO:0007669"/>
    <property type="project" value="UniProtKB-UniRule"/>
</dbReference>
<dbReference type="EC" id="3.4.24.-" evidence="12"/>
<protein>
    <recommendedName>
        <fullName evidence="12">Protease HtpX homolog</fullName>
        <ecNumber evidence="12">3.4.24.-</ecNumber>
    </recommendedName>
</protein>
<dbReference type="Proteomes" id="UP000394068">
    <property type="component" value="Unassembled WGS sequence"/>
</dbReference>
<evidence type="ECO:0000256" key="10">
    <source>
        <dbReference type="ARBA" id="ARBA00023049"/>
    </source>
</evidence>
<proteinExistence type="inferred from homology"/>
<feature type="binding site" evidence="12">
    <location>
        <position position="226"/>
    </location>
    <ligand>
        <name>Zn(2+)</name>
        <dbReference type="ChEBI" id="CHEBI:29105"/>
        <note>catalytic</note>
    </ligand>
</feature>
<feature type="domain" description="Peptidase M48" evidence="13">
    <location>
        <begin position="84"/>
        <end position="297"/>
    </location>
</feature>
<evidence type="ECO:0000259" key="13">
    <source>
        <dbReference type="Pfam" id="PF01435"/>
    </source>
</evidence>
<evidence type="ECO:0000256" key="5">
    <source>
        <dbReference type="ARBA" id="ARBA00022692"/>
    </source>
</evidence>
<keyword evidence="8 12" id="KW-0862">Zinc</keyword>
<dbReference type="GO" id="GO:0008270">
    <property type="term" value="F:zinc ion binding"/>
    <property type="evidence" value="ECO:0007669"/>
    <property type="project" value="UniProtKB-UniRule"/>
</dbReference>
<dbReference type="CDD" id="cd07340">
    <property type="entry name" value="M48B_Htpx_like"/>
    <property type="match status" value="1"/>
</dbReference>
<dbReference type="PANTHER" id="PTHR43221">
    <property type="entry name" value="PROTEASE HTPX"/>
    <property type="match status" value="1"/>
</dbReference>
<dbReference type="GO" id="GO:0006508">
    <property type="term" value="P:proteolysis"/>
    <property type="evidence" value="ECO:0007669"/>
    <property type="project" value="UniProtKB-KW"/>
</dbReference>
<feature type="transmembrane region" description="Helical" evidence="12">
    <location>
        <begin position="194"/>
        <end position="217"/>
    </location>
</feature>
<dbReference type="GO" id="GO:0005886">
    <property type="term" value="C:plasma membrane"/>
    <property type="evidence" value="ECO:0007669"/>
    <property type="project" value="UniProtKB-SubCell"/>
</dbReference>
<dbReference type="InterPro" id="IPR022919">
    <property type="entry name" value="Pept_M48_protease_HtpX"/>
</dbReference>
<evidence type="ECO:0000256" key="2">
    <source>
        <dbReference type="ARBA" id="ARBA00009779"/>
    </source>
</evidence>
<evidence type="ECO:0000256" key="4">
    <source>
        <dbReference type="ARBA" id="ARBA00022670"/>
    </source>
</evidence>
<dbReference type="EMBL" id="CABEHT010000001">
    <property type="protein sequence ID" value="VTS19562.1"/>
    <property type="molecule type" value="Genomic_DNA"/>
</dbReference>
<dbReference type="Gene3D" id="3.30.2010.10">
    <property type="entry name" value="Metalloproteases ('zincins'), catalytic domain"/>
    <property type="match status" value="1"/>
</dbReference>
<evidence type="ECO:0000256" key="9">
    <source>
        <dbReference type="ARBA" id="ARBA00022989"/>
    </source>
</evidence>
<dbReference type="Pfam" id="PF01435">
    <property type="entry name" value="Peptidase_M48"/>
    <property type="match status" value="1"/>
</dbReference>
<evidence type="ECO:0000256" key="6">
    <source>
        <dbReference type="ARBA" id="ARBA00022723"/>
    </source>
</evidence>
<sequence length="298" mass="32809">MLYQQISHNKRRTVILIIAFFFLLTVIGAAAGYLLARSYQLGIAIALIVGSIYAFSMIFQSTAVVMSMNNAREITVDEAPDFFHIVEDMAMVAQIPMPKVYIIDDPSLNAFATGSSPQNAAVAATSGLLHVMNREELEGVIGHEISHIRNYDIRISTIAVALASAITLISSIGSHMMWYGGGSRNRDDDRDDSALGIFLLLFSFLSLLLAPIVASLVQLAISRQREYLADASSVELTRNPEGMIKALQKLQNSQPLSSPIDSASAALYINEPRKKEDVSKLFSTHPPIEDRIERLRHM</sequence>
<keyword evidence="6 12" id="KW-0479">Metal-binding</keyword>
<dbReference type="AlphaFoldDB" id="A0A4U9Y1D1"/>
<feature type="transmembrane region" description="Helical" evidence="12">
    <location>
        <begin position="41"/>
        <end position="59"/>
    </location>
</feature>
<feature type="transmembrane region" description="Helical" evidence="12">
    <location>
        <begin position="12"/>
        <end position="35"/>
    </location>
</feature>
<keyword evidence="7 12" id="KW-0378">Hydrolase</keyword>
<evidence type="ECO:0000313" key="14">
    <source>
        <dbReference type="EMBL" id="VTS19562.1"/>
    </source>
</evidence>
<dbReference type="HAMAP" id="MF_00188">
    <property type="entry name" value="Pept_M48_protease_HtpX"/>
    <property type="match status" value="1"/>
</dbReference>
<evidence type="ECO:0000256" key="1">
    <source>
        <dbReference type="ARBA" id="ARBA00004651"/>
    </source>
</evidence>
<evidence type="ECO:0000256" key="11">
    <source>
        <dbReference type="ARBA" id="ARBA00023136"/>
    </source>
</evidence>
<keyword evidence="3 12" id="KW-1003">Cell membrane</keyword>
<reference evidence="14 15" key="1">
    <citation type="submission" date="2019-05" db="EMBL/GenBank/DDBJ databases">
        <authorList>
            <consortium name="Pathogen Informatics"/>
        </authorList>
    </citation>
    <scope>NUCLEOTIDE SEQUENCE [LARGE SCALE GENOMIC DNA]</scope>
    <source>
        <strain evidence="14 15">NCTC5386</strain>
    </source>
</reference>
<feature type="active site" evidence="12">
    <location>
        <position position="144"/>
    </location>
</feature>
<dbReference type="PANTHER" id="PTHR43221:SF1">
    <property type="entry name" value="PROTEASE HTPX"/>
    <property type="match status" value="1"/>
</dbReference>